<dbReference type="InterPro" id="IPR015943">
    <property type="entry name" value="WD40/YVTN_repeat-like_dom_sf"/>
</dbReference>
<organism evidence="1 2">
    <name type="scientific">Mycobacterium pinniadriaticum</name>
    <dbReference type="NCBI Taxonomy" id="2994102"/>
    <lineage>
        <taxon>Bacteria</taxon>
        <taxon>Bacillati</taxon>
        <taxon>Actinomycetota</taxon>
        <taxon>Actinomycetes</taxon>
        <taxon>Mycobacteriales</taxon>
        <taxon>Mycobacteriaceae</taxon>
        <taxon>Mycobacterium</taxon>
    </lineage>
</organism>
<dbReference type="Pfam" id="PF17963">
    <property type="entry name" value="Big_9"/>
    <property type="match status" value="1"/>
</dbReference>
<evidence type="ECO:0000313" key="2">
    <source>
        <dbReference type="Proteomes" id="UP001300745"/>
    </source>
</evidence>
<accession>A0ABT3SK84</accession>
<reference evidence="1 2" key="1">
    <citation type="submission" date="2022-11" db="EMBL/GenBank/DDBJ databases">
        <title>Mycobacterium sp. nov.</title>
        <authorList>
            <person name="Papic B."/>
            <person name="Spicic S."/>
            <person name="Duvnjak S."/>
        </authorList>
    </citation>
    <scope>NUCLEOTIDE SEQUENCE [LARGE SCALE GENOMIC DNA]</scope>
    <source>
        <strain evidence="1 2">CVI_P4</strain>
    </source>
</reference>
<dbReference type="Gene3D" id="2.130.10.10">
    <property type="entry name" value="YVTN repeat-like/Quinoprotein amine dehydrogenase"/>
    <property type="match status" value="2"/>
</dbReference>
<dbReference type="Proteomes" id="UP001300745">
    <property type="component" value="Unassembled WGS sequence"/>
</dbReference>
<protein>
    <submittedName>
        <fullName evidence="1">YncE family protein</fullName>
    </submittedName>
</protein>
<dbReference type="InterPro" id="IPR051200">
    <property type="entry name" value="Host-pathogen_enzymatic-act"/>
</dbReference>
<proteinExistence type="predicted"/>
<name>A0ABT3SK84_9MYCO</name>
<sequence>MTAVDRVAAATTASPAMPALTSTSRLLPANLLRAVLARVLSWFGFDPNANPGQPFGLAVLAWVRREIEHTFFNQAPTTNYDQSANGLTVDGELIGDLNGADTEGNRVRYELVDDAELGTVELLDDGRFKYTGDLAEGQTDQFTVRVFDEAVHLFTRRSTFTTVTVGSVDDHDITHSTVDGKTVATGSLNYAKSADADLKYYVARPGAYGELTVDEAGNYLYTQTTDAAEFGLETFDHVNISIVDAGKVNGVVTIHTVRVDVALSDENGLLAVDEPISVTAVAEPPASASLIDTAALTGSDLSTSSSNSDYYTYTYDNFSSQTVMFAGFAVGGDKTDLAADPGNVEDYPVVGAMYQPGESATIKVEEGYEVYPVFVGLPNDDNTNNETISVYVFKANPGGGANSVSGCQSASGLHGCGVVEESTTVIETSSGDYDDYTESWMSDAIGASVIYDSDDAAKQADILNTVCSASGATCTFTVTASSPSYTDYGSDPVFTYYNTSGTAANSTVSKETVTNSTTYSVALSSTQQDTVLDTIDTAILEAFGYTVSDDWSKTYDLQITDVPADSTGSLYAAYPIYVIEGDWDVTLQYAEWELQDTTYKVVSAESDGTSLGDAEWDVSCADDGCGYVAKEVDSDETTSAASLIAVTTSQSDVDLASTTGYTAAGAIQASTDLDDVRGLALSADGLTLWATSYSGEEAVRVSSALGEDDLTEIALYEPALGILLNSDATFVYVTEPTADAVWVYDIHTDSQSSVTTDGIPTRLALDESEEWLYVVDQGATAVDLIDLSDGNALSRAADATYIPIDIAYGYDSTTGVAYLYVVDIEGYLTPYESPTSTVPSGVANPVVEVGSYPSAVAATADGQTVVVANAGDSTATIYDAASGETSTVAVGSAPSDVVISSDGEYAFVANFHDDTITVIRIDSAEVAGTIDAGSGPASLAVVDGSAGVYFVYVGNALDDTIDVIEITISSS</sequence>
<dbReference type="InterPro" id="IPR011045">
    <property type="entry name" value="N2O_reductase_N"/>
</dbReference>
<dbReference type="Pfam" id="PF10282">
    <property type="entry name" value="Lactonase"/>
    <property type="match status" value="1"/>
</dbReference>
<comment type="caution">
    <text evidence="1">The sequence shown here is derived from an EMBL/GenBank/DDBJ whole genome shotgun (WGS) entry which is preliminary data.</text>
</comment>
<gene>
    <name evidence="1" type="ORF">ORI27_22905</name>
</gene>
<dbReference type="InterPro" id="IPR019405">
    <property type="entry name" value="Lactonase_7-beta_prop"/>
</dbReference>
<evidence type="ECO:0000313" key="1">
    <source>
        <dbReference type="EMBL" id="MCX2939549.1"/>
    </source>
</evidence>
<dbReference type="SUPFAM" id="SSF50974">
    <property type="entry name" value="Nitrous oxide reductase, N-terminal domain"/>
    <property type="match status" value="1"/>
</dbReference>
<dbReference type="EMBL" id="JAPJDO010000025">
    <property type="protein sequence ID" value="MCX2939549.1"/>
    <property type="molecule type" value="Genomic_DNA"/>
</dbReference>
<keyword evidence="2" id="KW-1185">Reference proteome</keyword>
<dbReference type="PANTHER" id="PTHR47197">
    <property type="entry name" value="PROTEIN NIRF"/>
    <property type="match status" value="1"/>
</dbReference>
<dbReference type="RefSeq" id="WP_265999372.1">
    <property type="nucleotide sequence ID" value="NZ_JAPJDN010000025.1"/>
</dbReference>
<dbReference type="PANTHER" id="PTHR47197:SF3">
    <property type="entry name" value="DIHYDRO-HEME D1 DEHYDROGENASE"/>
    <property type="match status" value="1"/>
</dbReference>